<dbReference type="SMART" id="SM00869">
    <property type="entry name" value="Autotransporter"/>
    <property type="match status" value="1"/>
</dbReference>
<name>A0ABX6UUD1_9BRAD</name>
<dbReference type="Gene3D" id="2.40.128.130">
    <property type="entry name" value="Autotransporter beta-domain"/>
    <property type="match status" value="1"/>
</dbReference>
<dbReference type="NCBIfam" id="TIGR02601">
    <property type="entry name" value="autotrns_rpt"/>
    <property type="match status" value="1"/>
</dbReference>
<keyword evidence="4" id="KW-1185">Reference proteome</keyword>
<dbReference type="InterPro" id="IPR013425">
    <property type="entry name" value="Autotrns_rpt"/>
</dbReference>
<organism evidence="3 4">
    <name type="scientific">Bradyrhizobium guangdongense</name>
    <dbReference type="NCBI Taxonomy" id="1325090"/>
    <lineage>
        <taxon>Bacteria</taxon>
        <taxon>Pseudomonadati</taxon>
        <taxon>Pseudomonadota</taxon>
        <taxon>Alphaproteobacteria</taxon>
        <taxon>Hyphomicrobiales</taxon>
        <taxon>Nitrobacteraceae</taxon>
        <taxon>Bradyrhizobium</taxon>
    </lineage>
</organism>
<feature type="domain" description="Autotransporter" evidence="2">
    <location>
        <begin position="624"/>
        <end position="908"/>
    </location>
</feature>
<dbReference type="EMBL" id="CP030057">
    <property type="protein sequence ID" value="QOZ63639.1"/>
    <property type="molecule type" value="Genomic_DNA"/>
</dbReference>
<proteinExistence type="predicted"/>
<dbReference type="InterPro" id="IPR036709">
    <property type="entry name" value="Autotransporte_beta_dom_sf"/>
</dbReference>
<sequence length="908" mass="89324">MFDGAGIVINGGSATINGGTLIFNIASSAGSATINGYTLFYGTSTAANATINGHGEFSGSSTAGNSTITINVGDVFLFSSSSTAGSSRILNNDSLVFKSTSAAGNAAITNSSSGTIQFQDSATAGHASITNAGAVVFGVDIGSGFTNSTAGSATINNSGSGSVVFSNTSSGANATITNNATPGAGRVVFQDSSTAGSAAIANNTGEIIFIDSSTAGNATIVNNAPLSLNGAVVFGGGSTADAATIITNAGAGTGFSGAATGGTARFITSANGLVDISGLATAGMTAGSIEGAGNYFLGAKELTVGGNNLSTTVSGVISDGRFDGDPAGGVGGSLVKVGAGTLTLSGANTYTGATTVNGGVLRVEGSIASSSLTTVNAGGALAGSGTVGEAVIASGGILLPRSGPAGSAMTIAGNLAFQSGALYLVTLNSNGASSVNVTGTAALGGAVGISVATGGTVAKQYTILSAAGGVSGTFTSLDGTGAPAGVAASLSYDSSHAYLNFALDYGTRTGLNANQSAVAATLQNFFDANGGINVAFAGRSASDLTQLSGESATGSQQTTFDAMSQFLGLLTDPFVTGRDGSTAGSGGVVPFAEENSSLASAARAGDARDAFARMPRKAAAAELASDRRWSVWAAGFGGSQTTSGNAALGSANTTSGIYGTAVGAGYRFSPDTIAGFALAGGGTSFSVNGLGWGRSDLFQAGAFARHTVGPAYLTAALAYGWQDVTTDRIVTATGVDHLRAEFNANAWSGRVESGYHFVAPWIGGVAITPYAAGQVTTFNLPNYAESVVSGAGTFALTYAAKGVTDTRSELGLRGDKSFAMQDAMLTLRGRLAWAHDFSPDRSIGAVFQSLPGTAFVVNGARQASESALTTATAEVKWSSGWSIGASFEGEFSNMTRSYAGKGAVRYAW</sequence>
<dbReference type="InterPro" id="IPR005546">
    <property type="entry name" value="Autotransporte_beta"/>
</dbReference>
<protein>
    <recommendedName>
        <fullName evidence="2">Autotransporter domain-containing protein</fullName>
    </recommendedName>
</protein>
<evidence type="ECO:0000313" key="3">
    <source>
        <dbReference type="EMBL" id="QOZ63639.1"/>
    </source>
</evidence>
<dbReference type="SUPFAM" id="SSF103515">
    <property type="entry name" value="Autotransporter"/>
    <property type="match status" value="1"/>
</dbReference>
<dbReference type="Pfam" id="PF03797">
    <property type="entry name" value="Autotransporter"/>
    <property type="match status" value="1"/>
</dbReference>
<accession>A0ABX6UUD1</accession>
<evidence type="ECO:0000259" key="2">
    <source>
        <dbReference type="PROSITE" id="PS51208"/>
    </source>
</evidence>
<dbReference type="InterPro" id="IPR011050">
    <property type="entry name" value="Pectin_lyase_fold/virulence"/>
</dbReference>
<evidence type="ECO:0000313" key="4">
    <source>
        <dbReference type="Proteomes" id="UP000593880"/>
    </source>
</evidence>
<dbReference type="Pfam" id="PF12951">
    <property type="entry name" value="PATR"/>
    <property type="match status" value="1"/>
</dbReference>
<dbReference type="Proteomes" id="UP000593880">
    <property type="component" value="Chromosome"/>
</dbReference>
<dbReference type="PROSITE" id="PS51208">
    <property type="entry name" value="AUTOTRANSPORTER"/>
    <property type="match status" value="1"/>
</dbReference>
<reference evidence="3 4" key="1">
    <citation type="submission" date="2018-06" db="EMBL/GenBank/DDBJ databases">
        <title>Comparative genomics of rhizobia nodulating Arachis hypogaea in China.</title>
        <authorList>
            <person name="Li Y."/>
        </authorList>
    </citation>
    <scope>NUCLEOTIDE SEQUENCE [LARGE SCALE GENOMIC DNA]</scope>
    <source>
        <strain evidence="3 4">CCBAU 51658</strain>
    </source>
</reference>
<keyword evidence="1" id="KW-0732">Signal</keyword>
<dbReference type="SUPFAM" id="SSF51126">
    <property type="entry name" value="Pectin lyase-like"/>
    <property type="match status" value="1"/>
</dbReference>
<gene>
    <name evidence="3" type="ORF">XH86_08010</name>
</gene>
<evidence type="ECO:0000256" key="1">
    <source>
        <dbReference type="ARBA" id="ARBA00022729"/>
    </source>
</evidence>